<keyword evidence="2" id="KW-1185">Reference proteome</keyword>
<accession>A0ACC0DGK7</accession>
<comment type="caution">
    <text evidence="1">The sequence shown here is derived from an EMBL/GenBank/DDBJ whole genome shotgun (WGS) entry which is preliminary data.</text>
</comment>
<protein>
    <submittedName>
        <fullName evidence="1">Alcohol dehydrogenase GroES domain-containing protein</fullName>
    </submittedName>
</protein>
<dbReference type="EMBL" id="MU394285">
    <property type="protein sequence ID" value="KAI6091899.1"/>
    <property type="molecule type" value="Genomic_DNA"/>
</dbReference>
<name>A0ACC0DGK7_9PEZI</name>
<organism evidence="1 2">
    <name type="scientific">Hypoxylon rubiginosum</name>
    <dbReference type="NCBI Taxonomy" id="110542"/>
    <lineage>
        <taxon>Eukaryota</taxon>
        <taxon>Fungi</taxon>
        <taxon>Dikarya</taxon>
        <taxon>Ascomycota</taxon>
        <taxon>Pezizomycotina</taxon>
        <taxon>Sordariomycetes</taxon>
        <taxon>Xylariomycetidae</taxon>
        <taxon>Xylariales</taxon>
        <taxon>Hypoxylaceae</taxon>
        <taxon>Hypoxylon</taxon>
    </lineage>
</organism>
<reference evidence="1 2" key="1">
    <citation type="journal article" date="2022" name="New Phytol.">
        <title>Ecological generalism drives hyperdiversity of secondary metabolite gene clusters in xylarialean endophytes.</title>
        <authorList>
            <person name="Franco M.E.E."/>
            <person name="Wisecaver J.H."/>
            <person name="Arnold A.E."/>
            <person name="Ju Y.M."/>
            <person name="Slot J.C."/>
            <person name="Ahrendt S."/>
            <person name="Moore L.P."/>
            <person name="Eastman K.E."/>
            <person name="Scott K."/>
            <person name="Konkel Z."/>
            <person name="Mondo S.J."/>
            <person name="Kuo A."/>
            <person name="Hayes R.D."/>
            <person name="Haridas S."/>
            <person name="Andreopoulos B."/>
            <person name="Riley R."/>
            <person name="LaButti K."/>
            <person name="Pangilinan J."/>
            <person name="Lipzen A."/>
            <person name="Amirebrahimi M."/>
            <person name="Yan J."/>
            <person name="Adam C."/>
            <person name="Keymanesh K."/>
            <person name="Ng V."/>
            <person name="Louie K."/>
            <person name="Northen T."/>
            <person name="Drula E."/>
            <person name="Henrissat B."/>
            <person name="Hsieh H.M."/>
            <person name="Youens-Clark K."/>
            <person name="Lutzoni F."/>
            <person name="Miadlikowska J."/>
            <person name="Eastwood D.C."/>
            <person name="Hamelin R.C."/>
            <person name="Grigoriev I.V."/>
            <person name="U'Ren J.M."/>
        </authorList>
    </citation>
    <scope>NUCLEOTIDE SEQUENCE [LARGE SCALE GENOMIC DNA]</scope>
    <source>
        <strain evidence="1 2">ER1909</strain>
    </source>
</reference>
<evidence type="ECO:0000313" key="2">
    <source>
        <dbReference type="Proteomes" id="UP001497680"/>
    </source>
</evidence>
<proteinExistence type="predicted"/>
<gene>
    <name evidence="1" type="ORF">F4821DRAFT_225826</name>
</gene>
<dbReference type="Proteomes" id="UP001497680">
    <property type="component" value="Unassembled WGS sequence"/>
</dbReference>
<evidence type="ECO:0000313" key="1">
    <source>
        <dbReference type="EMBL" id="KAI6091899.1"/>
    </source>
</evidence>
<sequence>MVYTRSVRTCWALQSLWIGIRRQPRSKALTKYLFTHSLSTKMATLEEHSLPETYTGLLFHSPSEPPTLATLPTPVPTAGTVIVKPLYSIIVQYANQIFTNGNPRGYKYPLPLVPGGACVARVAAVPPDATSLKPGQLVFVEVTVRGRDDPNTKILRGFNEGTTEGSRRLMRSDWRNGCWATLSTAPLESVHVLDEDVLVGKLGYKLEEFGALSQLVVPYGGLADIGLKPGETILIAPATGAFSSAAVHIALAMGARVIAMGRNETALAELKKLAEPGRVETVKISGDVQEDINALAKFGPLDVYFDISPRPASKSSHIRAGILSLGPGGRMSLMGGIPDDIGIPYWHITHSGITIKGTFMNTIQQAKDLIKLIERGVLKIGSRAGMEVSGKYKLEDWEEAFQAAAEGGPGKSVQFIPNGE</sequence>